<proteinExistence type="predicted"/>
<accession>A0A1M7YZZ2</accession>
<organism evidence="2 3">
    <name type="scientific">Vibrio quintilis</name>
    <dbReference type="NCBI Taxonomy" id="1117707"/>
    <lineage>
        <taxon>Bacteria</taxon>
        <taxon>Pseudomonadati</taxon>
        <taxon>Pseudomonadota</taxon>
        <taxon>Gammaproteobacteria</taxon>
        <taxon>Vibrionales</taxon>
        <taxon>Vibrionaceae</taxon>
        <taxon>Vibrio</taxon>
    </lineage>
</organism>
<evidence type="ECO:0000313" key="2">
    <source>
        <dbReference type="EMBL" id="SHO58016.1"/>
    </source>
</evidence>
<evidence type="ECO:0000256" key="1">
    <source>
        <dbReference type="SAM" id="MobiDB-lite"/>
    </source>
</evidence>
<gene>
    <name evidence="2" type="ORF">VQ7734_03786</name>
</gene>
<reference evidence="3" key="1">
    <citation type="submission" date="2016-12" db="EMBL/GenBank/DDBJ databases">
        <authorList>
            <person name="Rodrigo-Torres L."/>
            <person name="Arahal R.D."/>
            <person name="Lucena T."/>
        </authorList>
    </citation>
    <scope>NUCLEOTIDE SEQUENCE [LARGE SCALE GENOMIC DNA]</scope>
</reference>
<protein>
    <submittedName>
        <fullName evidence="2">Uncharacterized protein</fullName>
    </submittedName>
</protein>
<dbReference type="RefSeq" id="WP_262021680.1">
    <property type="nucleotide sequence ID" value="NZ_AP024897.1"/>
</dbReference>
<dbReference type="AlphaFoldDB" id="A0A1M7YZZ2"/>
<feature type="region of interest" description="Disordered" evidence="1">
    <location>
        <begin position="1"/>
        <end position="35"/>
    </location>
</feature>
<evidence type="ECO:0000313" key="3">
    <source>
        <dbReference type="Proteomes" id="UP000184600"/>
    </source>
</evidence>
<sequence>MTRISEVASGDLYKNNMTGDSEVTGDSGEEAGNVESILIEMTVS</sequence>
<dbReference type="Proteomes" id="UP000184600">
    <property type="component" value="Unassembled WGS sequence"/>
</dbReference>
<name>A0A1M7YZZ2_9VIBR</name>
<keyword evidence="3" id="KW-1185">Reference proteome</keyword>
<dbReference type="EMBL" id="FRFG01000051">
    <property type="protein sequence ID" value="SHO58016.1"/>
    <property type="molecule type" value="Genomic_DNA"/>
</dbReference>